<feature type="domain" description="MIOS-like alpha-solenoid" evidence="1">
    <location>
        <begin position="467"/>
        <end position="698"/>
    </location>
</feature>
<dbReference type="Pfam" id="PF21719">
    <property type="entry name" value="MIOS_a-sol"/>
    <property type="match status" value="1"/>
</dbReference>
<dbReference type="PhylomeDB" id="A0A0D2WJS7"/>
<evidence type="ECO:0000313" key="3">
    <source>
        <dbReference type="Proteomes" id="UP000008743"/>
    </source>
</evidence>
<reference evidence="3" key="1">
    <citation type="submission" date="2011-02" db="EMBL/GenBank/DDBJ databases">
        <title>The Genome Sequence of Capsaspora owczarzaki ATCC 30864.</title>
        <authorList>
            <person name="Russ C."/>
            <person name="Cuomo C."/>
            <person name="Burger G."/>
            <person name="Gray M.W."/>
            <person name="Holland P.W.H."/>
            <person name="King N."/>
            <person name="Lang F.B.F."/>
            <person name="Roger A.J."/>
            <person name="Ruiz-Trillo I."/>
            <person name="Young S.K."/>
            <person name="Zeng Q."/>
            <person name="Gargeya S."/>
            <person name="Alvarado L."/>
            <person name="Berlin A."/>
            <person name="Chapman S.B."/>
            <person name="Chen Z."/>
            <person name="Freedman E."/>
            <person name="Gellesch M."/>
            <person name="Goldberg J."/>
            <person name="Griggs A."/>
            <person name="Gujja S."/>
            <person name="Heilman E."/>
            <person name="Heiman D."/>
            <person name="Howarth C."/>
            <person name="Mehta T."/>
            <person name="Neiman D."/>
            <person name="Pearson M."/>
            <person name="Roberts A."/>
            <person name="Saif S."/>
            <person name="Shea T."/>
            <person name="Shenoy N."/>
            <person name="Sisk P."/>
            <person name="Stolte C."/>
            <person name="Sykes S."/>
            <person name="White J."/>
            <person name="Yandava C."/>
            <person name="Haas B."/>
            <person name="Nusbaum C."/>
            <person name="Birren B."/>
        </authorList>
    </citation>
    <scope>NUCLEOTIDE SEQUENCE</scope>
    <source>
        <strain evidence="3">ATCC 30864</strain>
    </source>
</reference>
<dbReference type="PANTHER" id="PTHR16453:SF9">
    <property type="entry name" value="GATOR COMPLEX PROTEIN MIOS"/>
    <property type="match status" value="1"/>
</dbReference>
<dbReference type="AlphaFoldDB" id="A0A0D2WJS7"/>
<dbReference type="STRING" id="595528.A0A0D2WJS7"/>
<dbReference type="OrthoDB" id="341486at2759"/>
<evidence type="ECO:0000259" key="1">
    <source>
        <dbReference type="Pfam" id="PF21719"/>
    </source>
</evidence>
<organism evidence="2 3">
    <name type="scientific">Capsaspora owczarzaki (strain ATCC 30864)</name>
    <dbReference type="NCBI Taxonomy" id="595528"/>
    <lineage>
        <taxon>Eukaryota</taxon>
        <taxon>Filasterea</taxon>
        <taxon>Capsaspora</taxon>
    </lineage>
</organism>
<dbReference type="SUPFAM" id="SSF50978">
    <property type="entry name" value="WD40 repeat-like"/>
    <property type="match status" value="1"/>
</dbReference>
<dbReference type="FunCoup" id="A0A0D2WJS7">
    <property type="interactions" value="458"/>
</dbReference>
<dbReference type="InParanoid" id="A0A0D2WJS7"/>
<dbReference type="InterPro" id="IPR001680">
    <property type="entry name" value="WD40_rpt"/>
</dbReference>
<keyword evidence="3" id="KW-1185">Reference proteome</keyword>
<gene>
    <name evidence="2" type="ORF">CAOG_001103</name>
</gene>
<dbReference type="GO" id="GO:0034198">
    <property type="term" value="P:cellular response to amino acid starvation"/>
    <property type="evidence" value="ECO:0007669"/>
    <property type="project" value="TreeGrafter"/>
</dbReference>
<accession>A0A0D2WJS7</accession>
<name>A0A0D2WJS7_CAPO3</name>
<dbReference type="GO" id="GO:1904263">
    <property type="term" value="P:positive regulation of TORC1 signaling"/>
    <property type="evidence" value="ECO:0007669"/>
    <property type="project" value="TreeGrafter"/>
</dbReference>
<dbReference type="SMART" id="SM00320">
    <property type="entry name" value="WD40"/>
    <property type="match status" value="5"/>
</dbReference>
<sequence>MSRRRVLWAPPSSLSSAAPSHFIVAHTDIRLYEVSDVTRPTSSSISARSVSALQQQQQPQQSQQSQISLVGVNSDFPLMRCAAWCESPDARGLLAVGQMNGHVGFATLSTETDAPRLSGFRDFEARYDRACNAVAWNPVYTTQLAAGLDRGRTDYSLRVWDVASMIAAAAVTTSASALNPAATYVGANRSGLPSSGSTTKSTAATIAARAVEKPLAETCNNDAVQSLAWMATSPSCLLVGGGSKWLRIYDFRADVSGRLLTTSTKAVLGVAVNPFNAFQFASFSPEGAVKVWDSRRFTDAVLSLNVEPKNISDLLWCPTRSGLLSSVSASSSEVLLWDIKSVGSNVALALSNSSALAEATAFFGAATAEATSDSFSAVTVAKAWRFQNNTAPLASFAWHPTQPNSLLTVSDNANAALEYNRVTEAVSLAWSPQGPITWGNETSVYQADSSSEPKSNSAYTTDASFAIRSRAIAGYGVDILTNLELLSPTDPLLPVWSWMHHVSMLSKKGKAQVGKLDFSLQGVKAVMAAESKLFAAASSAQGANSTTIAATHDMNLSFQVYHSAQRKLALKICDWGFERDRDTLENALRKLEGEDEHERASAIALFHLDIRRAIQSLNAGAQRPGADSNLTLVAMALAGYAEKNALWKEMCGHLRSRLQHPYLRAAFAFLTAEPAEFSEVLEERGVSLADRVGFACRFLNDSQLTQFATRLTAQVTKEGNLDGLVLTGLTGEGIDLLEQYVNMTGDVQTACLLMVRKKTTDARARQWTESYRDLLDMWQLWHERALFDVARRLFDDSNKPPQQVFVRCNMCNISVSRSMLTVGPSRDRPGAGGSGMHGVTTGMTAGPPSKPKVTSCPSCRKALPRCALCLIPLGTSSAAPSVSDGTF</sequence>
<dbReference type="InterPro" id="IPR036322">
    <property type="entry name" value="WD40_repeat_dom_sf"/>
</dbReference>
<dbReference type="EMBL" id="KE346360">
    <property type="protein sequence ID" value="KJE89668.1"/>
    <property type="molecule type" value="Genomic_DNA"/>
</dbReference>
<evidence type="ECO:0000313" key="2">
    <source>
        <dbReference type="EMBL" id="KJE89668.1"/>
    </source>
</evidence>
<dbReference type="Pfam" id="PF21720">
    <property type="entry name" value="MIOS_WD40"/>
    <property type="match status" value="2"/>
</dbReference>
<dbReference type="GO" id="GO:0005737">
    <property type="term" value="C:cytoplasm"/>
    <property type="evidence" value="ECO:0007669"/>
    <property type="project" value="TreeGrafter"/>
</dbReference>
<dbReference type="Proteomes" id="UP000008743">
    <property type="component" value="Unassembled WGS sequence"/>
</dbReference>
<dbReference type="PANTHER" id="PTHR16453">
    <property type="entry name" value="WD40 DOMAIN-CONTAINING PROTEIN MIO FAMILY MEMBER"/>
    <property type="match status" value="1"/>
</dbReference>
<dbReference type="InterPro" id="IPR015943">
    <property type="entry name" value="WD40/YVTN_repeat-like_dom_sf"/>
</dbReference>
<protein>
    <submittedName>
        <fullName evidence="2">WD repeat-containing protein mio-B</fullName>
    </submittedName>
</protein>
<proteinExistence type="predicted"/>
<dbReference type="Gene3D" id="2.130.10.10">
    <property type="entry name" value="YVTN repeat-like/Quinoprotein amine dehydrogenase"/>
    <property type="match status" value="1"/>
</dbReference>
<dbReference type="InterPro" id="IPR037593">
    <property type="entry name" value="MIOS/Sea4"/>
</dbReference>
<dbReference type="InterPro" id="IPR049092">
    <property type="entry name" value="MIOS_a-sol"/>
</dbReference>
<dbReference type="eggNOG" id="KOG1008">
    <property type="taxonomic scope" value="Eukaryota"/>
</dbReference>